<dbReference type="InterPro" id="IPR011009">
    <property type="entry name" value="Kinase-like_dom_sf"/>
</dbReference>
<proteinExistence type="inferred from homology"/>
<keyword evidence="4" id="KW-1185">Reference proteome</keyword>
<comment type="similarity">
    <text evidence="1">Belongs to the pseudomonas-type ThrB family.</text>
</comment>
<reference evidence="3" key="1">
    <citation type="submission" date="2017-05" db="EMBL/GenBank/DDBJ databases">
        <authorList>
            <person name="Varghese N."/>
            <person name="Submissions S."/>
        </authorList>
    </citation>
    <scope>NUCLEOTIDE SEQUENCE</scope>
    <source>
        <strain evidence="3">DSM 45262</strain>
    </source>
</reference>
<dbReference type="GO" id="GO:0009088">
    <property type="term" value="P:threonine biosynthetic process"/>
    <property type="evidence" value="ECO:0007669"/>
    <property type="project" value="TreeGrafter"/>
</dbReference>
<keyword evidence="3" id="KW-0418">Kinase</keyword>
<dbReference type="PANTHER" id="PTHR21064:SF6">
    <property type="entry name" value="AMINOGLYCOSIDE PHOSPHOTRANSFERASE DOMAIN-CONTAINING PROTEIN"/>
    <property type="match status" value="1"/>
</dbReference>
<dbReference type="Proteomes" id="UP001157946">
    <property type="component" value="Unassembled WGS sequence"/>
</dbReference>
<dbReference type="GO" id="GO:0004413">
    <property type="term" value="F:homoserine kinase activity"/>
    <property type="evidence" value="ECO:0007669"/>
    <property type="project" value="TreeGrafter"/>
</dbReference>
<dbReference type="InterPro" id="IPR002575">
    <property type="entry name" value="Aminoglycoside_PTrfase"/>
</dbReference>
<accession>A0AA45WSD7</accession>
<dbReference type="Pfam" id="PF01636">
    <property type="entry name" value="APH"/>
    <property type="match status" value="1"/>
</dbReference>
<gene>
    <name evidence="3" type="ORF">SAMN06265361_11210</name>
</gene>
<dbReference type="PANTHER" id="PTHR21064">
    <property type="entry name" value="AMINOGLYCOSIDE PHOSPHOTRANSFERASE DOMAIN-CONTAINING PROTEIN-RELATED"/>
    <property type="match status" value="1"/>
</dbReference>
<name>A0AA45WSD7_9BACL</name>
<evidence type="ECO:0000313" key="3">
    <source>
        <dbReference type="EMBL" id="SMP34821.1"/>
    </source>
</evidence>
<feature type="domain" description="Aminoglycoside phosphotransferase" evidence="2">
    <location>
        <begin position="21"/>
        <end position="237"/>
    </location>
</feature>
<dbReference type="SUPFAM" id="SSF56112">
    <property type="entry name" value="Protein kinase-like (PK-like)"/>
    <property type="match status" value="1"/>
</dbReference>
<dbReference type="InterPro" id="IPR050249">
    <property type="entry name" value="Pseudomonas-type_ThrB"/>
</dbReference>
<organism evidence="3 4">
    <name type="scientific">Laceyella tengchongensis</name>
    <dbReference type="NCBI Taxonomy" id="574699"/>
    <lineage>
        <taxon>Bacteria</taxon>
        <taxon>Bacillati</taxon>
        <taxon>Bacillota</taxon>
        <taxon>Bacilli</taxon>
        <taxon>Bacillales</taxon>
        <taxon>Thermoactinomycetaceae</taxon>
        <taxon>Laceyella</taxon>
    </lineage>
</organism>
<evidence type="ECO:0000259" key="2">
    <source>
        <dbReference type="Pfam" id="PF01636"/>
    </source>
</evidence>
<comment type="caution">
    <text evidence="3">The sequence shown here is derived from an EMBL/GenBank/DDBJ whole genome shotgun (WGS) entry which is preliminary data.</text>
</comment>
<keyword evidence="3" id="KW-0808">Transferase</keyword>
<protein>
    <submittedName>
        <fullName evidence="3">Ser/Thr protein kinase RdoA involved in Cpx stress response, MazF antagonist</fullName>
    </submittedName>
</protein>
<sequence>MWKKELVEEACRRFKGTPETIKPLGGFYNNVFEYERDGEACVLKLMPIATKDKSQLHSELKWVNFLRSHGIAIPKQILSTRGQSIETIIELPIPCCAISFSKGEGKLLEASRLNDWSPNLLRRMGQVMGKMHSLSQRFLQKEQATTFEEWDEGEIYHRDWSFIDRPVADRWSSMMQRVHQFSKTSRSYGLINNDFHHNSILISNTGNPIVVDFNRVKYHWFTYDIAIVLFHALETIPESDHDAFKQLFTHEFMSGYFLENILEDDWRQQLDFFVEFRLYFVYLHRMIHLHRDADAQEQETRIKEYKERMDRLAYPTM</sequence>
<evidence type="ECO:0000256" key="1">
    <source>
        <dbReference type="ARBA" id="ARBA00038240"/>
    </source>
</evidence>
<dbReference type="EMBL" id="FXTU01000012">
    <property type="protein sequence ID" value="SMP34821.1"/>
    <property type="molecule type" value="Genomic_DNA"/>
</dbReference>
<evidence type="ECO:0000313" key="4">
    <source>
        <dbReference type="Proteomes" id="UP001157946"/>
    </source>
</evidence>
<dbReference type="Gene3D" id="3.90.1200.10">
    <property type="match status" value="1"/>
</dbReference>
<dbReference type="AlphaFoldDB" id="A0AA45WSD7"/>